<dbReference type="GO" id="GO:0003774">
    <property type="term" value="F:cytoskeletal motor activity"/>
    <property type="evidence" value="ECO:0007669"/>
    <property type="project" value="InterPro"/>
</dbReference>
<comment type="subcellular location">
    <subcellularLocation>
        <location evidence="1 9">Bacterial flagellum basal body</location>
    </subcellularLocation>
    <subcellularLocation>
        <location evidence="2">Cell membrane</location>
        <topology evidence="2">Multi-pass membrane protein</topology>
    </subcellularLocation>
</comment>
<keyword evidence="8 9" id="KW-0975">Bacterial flagellum</keyword>
<feature type="domain" description="Flagellar M-ring N-terminal" evidence="12">
    <location>
        <begin position="46"/>
        <end position="220"/>
    </location>
</feature>
<keyword evidence="15" id="KW-1185">Reference proteome</keyword>
<name>A0A845R5R7_9CLOT</name>
<proteinExistence type="inferred from homology"/>
<dbReference type="InterPro" id="IPR013556">
    <property type="entry name" value="Flag_M-ring_C"/>
</dbReference>
<evidence type="ECO:0000256" key="2">
    <source>
        <dbReference type="ARBA" id="ARBA00004651"/>
    </source>
</evidence>
<dbReference type="EMBL" id="QXXA01000016">
    <property type="protein sequence ID" value="NBI07853.1"/>
    <property type="molecule type" value="Genomic_DNA"/>
</dbReference>
<evidence type="ECO:0000259" key="13">
    <source>
        <dbReference type="Pfam" id="PF08345"/>
    </source>
</evidence>
<comment type="similarity">
    <text evidence="3 9">Belongs to the FliF family.</text>
</comment>
<feature type="compositionally biased region" description="Acidic residues" evidence="10">
    <location>
        <begin position="318"/>
        <end position="327"/>
    </location>
</feature>
<feature type="domain" description="Flagellar M-ring C-terminal" evidence="13">
    <location>
        <begin position="253"/>
        <end position="399"/>
    </location>
</feature>
<evidence type="ECO:0000256" key="10">
    <source>
        <dbReference type="SAM" id="MobiDB-lite"/>
    </source>
</evidence>
<keyword evidence="14" id="KW-0282">Flagellum</keyword>
<reference evidence="14 15" key="1">
    <citation type="submission" date="2018-08" db="EMBL/GenBank/DDBJ databases">
        <title>Murine metabolic-syndrome-specific gut microbial biobank.</title>
        <authorList>
            <person name="Liu C."/>
        </authorList>
    </citation>
    <scope>NUCLEOTIDE SEQUENCE [LARGE SCALE GENOMIC DNA]</scope>
    <source>
        <strain evidence="14 15">583</strain>
    </source>
</reference>
<dbReference type="PANTHER" id="PTHR30046">
    <property type="entry name" value="FLAGELLAR M-RING PROTEIN"/>
    <property type="match status" value="1"/>
</dbReference>
<accession>A0A845R5R7</accession>
<comment type="caution">
    <text evidence="14">The sequence shown here is derived from an EMBL/GenBank/DDBJ whole genome shotgun (WGS) entry which is preliminary data.</text>
</comment>
<evidence type="ECO:0000256" key="3">
    <source>
        <dbReference type="ARBA" id="ARBA00007971"/>
    </source>
</evidence>
<evidence type="ECO:0000256" key="6">
    <source>
        <dbReference type="ARBA" id="ARBA00022989"/>
    </source>
</evidence>
<dbReference type="NCBIfam" id="TIGR00206">
    <property type="entry name" value="fliF"/>
    <property type="match status" value="1"/>
</dbReference>
<dbReference type="Pfam" id="PF01514">
    <property type="entry name" value="YscJ_FliF"/>
    <property type="match status" value="1"/>
</dbReference>
<dbReference type="PIRSF" id="PIRSF004862">
    <property type="entry name" value="FliF"/>
    <property type="match status" value="1"/>
</dbReference>
<evidence type="ECO:0000313" key="15">
    <source>
        <dbReference type="Proteomes" id="UP000467132"/>
    </source>
</evidence>
<dbReference type="GO" id="GO:0071973">
    <property type="term" value="P:bacterial-type flagellum-dependent cell motility"/>
    <property type="evidence" value="ECO:0007669"/>
    <property type="project" value="InterPro"/>
</dbReference>
<dbReference type="Pfam" id="PF08345">
    <property type="entry name" value="YscJ_FliF_C"/>
    <property type="match status" value="1"/>
</dbReference>
<keyword evidence="6 11" id="KW-1133">Transmembrane helix</keyword>
<dbReference type="InterPro" id="IPR000067">
    <property type="entry name" value="FlgMring_FliF"/>
</dbReference>
<dbReference type="InterPro" id="IPR045851">
    <property type="entry name" value="AMP-bd_C_sf"/>
</dbReference>
<evidence type="ECO:0000256" key="9">
    <source>
        <dbReference type="PIRNR" id="PIRNR004862"/>
    </source>
</evidence>
<dbReference type="GO" id="GO:0009431">
    <property type="term" value="C:bacterial-type flagellum basal body, MS ring"/>
    <property type="evidence" value="ECO:0007669"/>
    <property type="project" value="InterPro"/>
</dbReference>
<dbReference type="Gene3D" id="3.30.300.30">
    <property type="match status" value="1"/>
</dbReference>
<organism evidence="14 15">
    <name type="scientific">Senegalia massiliensis</name>
    <dbReference type="NCBI Taxonomy" id="1720316"/>
    <lineage>
        <taxon>Bacteria</taxon>
        <taxon>Bacillati</taxon>
        <taxon>Bacillota</taxon>
        <taxon>Clostridia</taxon>
        <taxon>Eubacteriales</taxon>
        <taxon>Clostridiaceae</taxon>
        <taxon>Senegalia</taxon>
    </lineage>
</organism>
<keyword evidence="14" id="KW-0966">Cell projection</keyword>
<feature type="transmembrane region" description="Helical" evidence="11">
    <location>
        <begin position="429"/>
        <end position="449"/>
    </location>
</feature>
<keyword evidence="14" id="KW-0969">Cilium</keyword>
<dbReference type="AlphaFoldDB" id="A0A845R5R7"/>
<comment type="function">
    <text evidence="9">The M ring may be actively involved in energy transduction.</text>
</comment>
<dbReference type="InterPro" id="IPR043427">
    <property type="entry name" value="YscJ/FliF"/>
</dbReference>
<gene>
    <name evidence="14" type="primary">fliF</name>
    <name evidence="14" type="ORF">D3Z33_13415</name>
</gene>
<evidence type="ECO:0000259" key="12">
    <source>
        <dbReference type="Pfam" id="PF01514"/>
    </source>
</evidence>
<evidence type="ECO:0000256" key="8">
    <source>
        <dbReference type="ARBA" id="ARBA00023143"/>
    </source>
</evidence>
<dbReference type="PRINTS" id="PR01009">
    <property type="entry name" value="FLGMRINGFLIF"/>
</dbReference>
<keyword evidence="5 11" id="KW-0812">Transmembrane</keyword>
<feature type="transmembrane region" description="Helical" evidence="11">
    <location>
        <begin position="27"/>
        <end position="45"/>
    </location>
</feature>
<dbReference type="PANTHER" id="PTHR30046:SF0">
    <property type="entry name" value="FLAGELLAR M-RING PROTEIN"/>
    <property type="match status" value="1"/>
</dbReference>
<evidence type="ECO:0000256" key="4">
    <source>
        <dbReference type="ARBA" id="ARBA00022475"/>
    </source>
</evidence>
<evidence type="ECO:0000256" key="7">
    <source>
        <dbReference type="ARBA" id="ARBA00023136"/>
    </source>
</evidence>
<dbReference type="Proteomes" id="UP000467132">
    <property type="component" value="Unassembled WGS sequence"/>
</dbReference>
<evidence type="ECO:0000313" key="14">
    <source>
        <dbReference type="EMBL" id="NBI07853.1"/>
    </source>
</evidence>
<feature type="region of interest" description="Disordered" evidence="10">
    <location>
        <begin position="307"/>
        <end position="332"/>
    </location>
</feature>
<keyword evidence="7 11" id="KW-0472">Membrane</keyword>
<evidence type="ECO:0000256" key="5">
    <source>
        <dbReference type="ARBA" id="ARBA00022692"/>
    </source>
</evidence>
<dbReference type="OrthoDB" id="9807026at2"/>
<dbReference type="RefSeq" id="WP_160198321.1">
    <property type="nucleotide sequence ID" value="NZ_QXXA01000016.1"/>
</dbReference>
<dbReference type="InterPro" id="IPR006182">
    <property type="entry name" value="FliF_N_dom"/>
</dbReference>
<sequence length="512" mass="57791">MAETIEKAKNQLLDFWSNLEKKNKYKLIIGILLLLIVFTGIIFFITRTEYEILYSDLSKKDAGIITTKLDEQSMDWKFGENETTILVPKENKSKIMIDLASEGLPKEGYSILDALNETSWTMTEYEKKERVKYAVESQISSTISQIEGIEESNVIVDIPEDTNFMNENEISTASVFVTLTDTTPLNNEKVVAIQTLVSSSFKDMTIENVNIIDDSGRSYSDTEENMENYDVTDQLGMKQGFESKLNNSITRFLENLFGNSNVDVRANVNMNFDSEITNIVEFTPPIEDQTEGLIRSMEKIEEHTVGGISEDPVGTESNVEDTTDYATDDNASSKYDKASEVINYELNEINREIKKSPGKVESVTVAILINENAIDGELTGERQKEIEELIYAATGINTQEVVVSTGEFNKPEVVNTPNSNNNLASLPSWSYVLIGALVLGMIIIGILVYRRRNKKDSLEESMSIDSQIDSNEYIEDIDFETEKSQYKSKINDFVKKKPDAVAQLLRSWLNEE</sequence>
<evidence type="ECO:0000256" key="11">
    <source>
        <dbReference type="SAM" id="Phobius"/>
    </source>
</evidence>
<dbReference type="GO" id="GO:0005886">
    <property type="term" value="C:plasma membrane"/>
    <property type="evidence" value="ECO:0007669"/>
    <property type="project" value="UniProtKB-SubCell"/>
</dbReference>
<evidence type="ECO:0000256" key="1">
    <source>
        <dbReference type="ARBA" id="ARBA00004117"/>
    </source>
</evidence>
<keyword evidence="4" id="KW-1003">Cell membrane</keyword>
<protein>
    <recommendedName>
        <fullName evidence="9">Flagellar M-ring protein</fullName>
    </recommendedName>
</protein>